<gene>
    <name evidence="2" type="ORF">GOP47_0012161</name>
</gene>
<organism evidence="2 3">
    <name type="scientific">Adiantum capillus-veneris</name>
    <name type="common">Maidenhair fern</name>
    <dbReference type="NCBI Taxonomy" id="13818"/>
    <lineage>
        <taxon>Eukaryota</taxon>
        <taxon>Viridiplantae</taxon>
        <taxon>Streptophyta</taxon>
        <taxon>Embryophyta</taxon>
        <taxon>Tracheophyta</taxon>
        <taxon>Polypodiopsida</taxon>
        <taxon>Polypodiidae</taxon>
        <taxon>Polypodiales</taxon>
        <taxon>Pteridineae</taxon>
        <taxon>Pteridaceae</taxon>
        <taxon>Vittarioideae</taxon>
        <taxon>Adiantum</taxon>
    </lineage>
</organism>
<keyword evidence="3" id="KW-1185">Reference proteome</keyword>
<protein>
    <submittedName>
        <fullName evidence="2">Uncharacterized protein</fullName>
    </submittedName>
</protein>
<evidence type="ECO:0000256" key="1">
    <source>
        <dbReference type="SAM" id="MobiDB-lite"/>
    </source>
</evidence>
<reference evidence="2" key="1">
    <citation type="submission" date="2021-01" db="EMBL/GenBank/DDBJ databases">
        <title>Adiantum capillus-veneris genome.</title>
        <authorList>
            <person name="Fang Y."/>
            <person name="Liao Q."/>
        </authorList>
    </citation>
    <scope>NUCLEOTIDE SEQUENCE</scope>
    <source>
        <strain evidence="2">H3</strain>
        <tissue evidence="2">Leaf</tissue>
    </source>
</reference>
<evidence type="ECO:0000313" key="3">
    <source>
        <dbReference type="Proteomes" id="UP000886520"/>
    </source>
</evidence>
<dbReference type="EMBL" id="JABFUD020000012">
    <property type="protein sequence ID" value="KAI5072055.1"/>
    <property type="molecule type" value="Genomic_DNA"/>
</dbReference>
<proteinExistence type="predicted"/>
<dbReference type="Proteomes" id="UP000886520">
    <property type="component" value="Chromosome 12"/>
</dbReference>
<comment type="caution">
    <text evidence="2">The sequence shown here is derived from an EMBL/GenBank/DDBJ whole genome shotgun (WGS) entry which is preliminary data.</text>
</comment>
<name>A0A9D4ZG91_ADICA</name>
<sequence>MAITWSRHQGKAVPGEAWAAKWRRPSNQLPCHEEGGGSQINQGSNATKEGDKEGTQEGGLEAGVAAYMVASWTPERGLKITRKVGGPSWKRRHAAGSSSRKGEPRLRSLKGGSVLPIGMLEEEVPQRAQGRGAREEGIKTELWWDVLQGKQPTEGALYC</sequence>
<accession>A0A9D4ZG91</accession>
<feature type="region of interest" description="Disordered" evidence="1">
    <location>
        <begin position="1"/>
        <end position="60"/>
    </location>
</feature>
<dbReference type="AlphaFoldDB" id="A0A9D4ZG91"/>
<feature type="region of interest" description="Disordered" evidence="1">
    <location>
        <begin position="78"/>
        <end position="135"/>
    </location>
</feature>
<evidence type="ECO:0000313" key="2">
    <source>
        <dbReference type="EMBL" id="KAI5072055.1"/>
    </source>
</evidence>